<reference evidence="13 14" key="1">
    <citation type="journal article" date="2021" name="BMC Genomics">
        <title>Datura genome reveals duplications of psychoactive alkaloid biosynthetic genes and high mutation rate following tissue culture.</title>
        <authorList>
            <person name="Rajewski A."/>
            <person name="Carter-House D."/>
            <person name="Stajich J."/>
            <person name="Litt A."/>
        </authorList>
    </citation>
    <scope>NUCLEOTIDE SEQUENCE [LARGE SCALE GENOMIC DNA]</scope>
    <source>
        <strain evidence="13">AR-01</strain>
    </source>
</reference>
<name>A0ABS8TKX4_DATST</name>
<proteinExistence type="inferred from homology"/>
<keyword evidence="9" id="KW-0408">Iron</keyword>
<evidence type="ECO:0000256" key="11">
    <source>
        <dbReference type="ARBA" id="ARBA00023136"/>
    </source>
</evidence>
<evidence type="ECO:0000256" key="12">
    <source>
        <dbReference type="SAM" id="Coils"/>
    </source>
</evidence>
<evidence type="ECO:0000256" key="1">
    <source>
        <dbReference type="ARBA" id="ARBA00001971"/>
    </source>
</evidence>
<dbReference type="PANTHER" id="PTHR47955">
    <property type="entry name" value="CYTOCHROME P450 FAMILY 71 PROTEIN"/>
    <property type="match status" value="1"/>
</dbReference>
<keyword evidence="4" id="KW-0349">Heme</keyword>
<dbReference type="Gene3D" id="1.10.630.10">
    <property type="entry name" value="Cytochrome P450"/>
    <property type="match status" value="1"/>
</dbReference>
<evidence type="ECO:0008006" key="15">
    <source>
        <dbReference type="Google" id="ProtNLM"/>
    </source>
</evidence>
<dbReference type="SUPFAM" id="SSF48264">
    <property type="entry name" value="Cytochrome P450"/>
    <property type="match status" value="1"/>
</dbReference>
<dbReference type="EMBL" id="JACEIK010001789">
    <property type="protein sequence ID" value="MCD7472197.1"/>
    <property type="molecule type" value="Genomic_DNA"/>
</dbReference>
<evidence type="ECO:0000256" key="5">
    <source>
        <dbReference type="ARBA" id="ARBA00022692"/>
    </source>
</evidence>
<dbReference type="Proteomes" id="UP000823775">
    <property type="component" value="Unassembled WGS sequence"/>
</dbReference>
<organism evidence="13 14">
    <name type="scientific">Datura stramonium</name>
    <name type="common">Jimsonweed</name>
    <name type="synonym">Common thornapple</name>
    <dbReference type="NCBI Taxonomy" id="4076"/>
    <lineage>
        <taxon>Eukaryota</taxon>
        <taxon>Viridiplantae</taxon>
        <taxon>Streptophyta</taxon>
        <taxon>Embryophyta</taxon>
        <taxon>Tracheophyta</taxon>
        <taxon>Spermatophyta</taxon>
        <taxon>Magnoliopsida</taxon>
        <taxon>eudicotyledons</taxon>
        <taxon>Gunneridae</taxon>
        <taxon>Pentapetalae</taxon>
        <taxon>asterids</taxon>
        <taxon>lamiids</taxon>
        <taxon>Solanales</taxon>
        <taxon>Solanaceae</taxon>
        <taxon>Solanoideae</taxon>
        <taxon>Datureae</taxon>
        <taxon>Datura</taxon>
    </lineage>
</organism>
<evidence type="ECO:0000256" key="3">
    <source>
        <dbReference type="ARBA" id="ARBA00010617"/>
    </source>
</evidence>
<dbReference type="InterPro" id="IPR001128">
    <property type="entry name" value="Cyt_P450"/>
</dbReference>
<keyword evidence="12" id="KW-0175">Coiled coil</keyword>
<evidence type="ECO:0000256" key="8">
    <source>
        <dbReference type="ARBA" id="ARBA00023002"/>
    </source>
</evidence>
<accession>A0ABS8TKX4</accession>
<dbReference type="PRINTS" id="PR00463">
    <property type="entry name" value="EP450I"/>
</dbReference>
<comment type="subcellular location">
    <subcellularLocation>
        <location evidence="2">Membrane</location>
        <topology evidence="2">Single-pass membrane protein</topology>
    </subcellularLocation>
</comment>
<comment type="similarity">
    <text evidence="3">Belongs to the cytochrome P450 family.</text>
</comment>
<comment type="cofactor">
    <cofactor evidence="1">
        <name>heme</name>
        <dbReference type="ChEBI" id="CHEBI:30413"/>
    </cofactor>
</comment>
<evidence type="ECO:0000313" key="13">
    <source>
        <dbReference type="EMBL" id="MCD7472197.1"/>
    </source>
</evidence>
<keyword evidence="6" id="KW-0479">Metal-binding</keyword>
<keyword evidence="14" id="KW-1185">Reference proteome</keyword>
<comment type="caution">
    <text evidence="13">The sequence shown here is derived from an EMBL/GenBank/DDBJ whole genome shotgun (WGS) entry which is preliminary data.</text>
</comment>
<protein>
    <recommendedName>
        <fullName evidence="15">Cytochrome P450</fullName>
    </recommendedName>
</protein>
<keyword evidence="8" id="KW-0560">Oxidoreductase</keyword>
<gene>
    <name evidence="13" type="ORF">HAX54_013205</name>
</gene>
<keyword evidence="10" id="KW-0503">Monooxygenase</keyword>
<evidence type="ECO:0000256" key="2">
    <source>
        <dbReference type="ARBA" id="ARBA00004167"/>
    </source>
</evidence>
<evidence type="ECO:0000256" key="6">
    <source>
        <dbReference type="ARBA" id="ARBA00022723"/>
    </source>
</evidence>
<keyword evidence="7" id="KW-1133">Transmembrane helix</keyword>
<keyword evidence="11" id="KW-0472">Membrane</keyword>
<evidence type="ECO:0000256" key="7">
    <source>
        <dbReference type="ARBA" id="ARBA00022989"/>
    </source>
</evidence>
<sequence>MKKHMKRRNFSYGARDDGFSDYFPLFGWLDKLFGNISRLEKNFKDLDELYEEVIEQHLNSNRPKSMEGDIIDLMLQLKKEQSTPIDLTLDNIKAILMDIFSGGTESSATAIIWAMTALIKNPKVTKKVQEEIRKSIGTKGFVNEDDIQNMPYFKAVVFHLVLQQRNLILSNLLYAFDWELPCGMKIEDIDTAVLPGITMHKKNDRCLVPKKLHLACHII</sequence>
<evidence type="ECO:0000256" key="9">
    <source>
        <dbReference type="ARBA" id="ARBA00023004"/>
    </source>
</evidence>
<keyword evidence="5" id="KW-0812">Transmembrane</keyword>
<evidence type="ECO:0000313" key="14">
    <source>
        <dbReference type="Proteomes" id="UP000823775"/>
    </source>
</evidence>
<dbReference type="InterPro" id="IPR036396">
    <property type="entry name" value="Cyt_P450_sf"/>
</dbReference>
<feature type="coiled-coil region" evidence="12">
    <location>
        <begin position="29"/>
        <end position="56"/>
    </location>
</feature>
<evidence type="ECO:0000256" key="4">
    <source>
        <dbReference type="ARBA" id="ARBA00022617"/>
    </source>
</evidence>
<dbReference type="PANTHER" id="PTHR47955:SF22">
    <property type="entry name" value="CYTOCHROME P450 83B1-LIKE"/>
    <property type="match status" value="1"/>
</dbReference>
<dbReference type="InterPro" id="IPR002401">
    <property type="entry name" value="Cyt_P450_E_grp-I"/>
</dbReference>
<dbReference type="Pfam" id="PF00067">
    <property type="entry name" value="p450"/>
    <property type="match status" value="1"/>
</dbReference>
<evidence type="ECO:0000256" key="10">
    <source>
        <dbReference type="ARBA" id="ARBA00023033"/>
    </source>
</evidence>